<name>A0A8D8CAC5_CULPI</name>
<reference evidence="1" key="1">
    <citation type="submission" date="2021-05" db="EMBL/GenBank/DDBJ databases">
        <authorList>
            <person name="Alioto T."/>
            <person name="Alioto T."/>
            <person name="Gomez Garrido J."/>
        </authorList>
    </citation>
    <scope>NUCLEOTIDE SEQUENCE</scope>
</reference>
<dbReference type="AlphaFoldDB" id="A0A8D8CAC5"/>
<proteinExistence type="predicted"/>
<accession>A0A8D8CAC5</accession>
<protein>
    <submittedName>
        <fullName evidence="1">(northern house mosquito) hypothetical protein</fullName>
    </submittedName>
</protein>
<organism evidence="1">
    <name type="scientific">Culex pipiens</name>
    <name type="common">House mosquito</name>
    <dbReference type="NCBI Taxonomy" id="7175"/>
    <lineage>
        <taxon>Eukaryota</taxon>
        <taxon>Metazoa</taxon>
        <taxon>Ecdysozoa</taxon>
        <taxon>Arthropoda</taxon>
        <taxon>Hexapoda</taxon>
        <taxon>Insecta</taxon>
        <taxon>Pterygota</taxon>
        <taxon>Neoptera</taxon>
        <taxon>Endopterygota</taxon>
        <taxon>Diptera</taxon>
        <taxon>Nematocera</taxon>
        <taxon>Culicoidea</taxon>
        <taxon>Culicidae</taxon>
        <taxon>Culicinae</taxon>
        <taxon>Culicini</taxon>
        <taxon>Culex</taxon>
        <taxon>Culex</taxon>
    </lineage>
</organism>
<dbReference type="EMBL" id="HBUE01114048">
    <property type="protein sequence ID" value="CAG6490085.1"/>
    <property type="molecule type" value="Transcribed_RNA"/>
</dbReference>
<evidence type="ECO:0000313" key="1">
    <source>
        <dbReference type="EMBL" id="CAG6490085.1"/>
    </source>
</evidence>
<sequence>MGPTGCTRRHCSGTICPTWTIRVNRYSPIPNYFPHCGALFQRRRAATIPSLPWPIVLPSCVTSLPTLRYSGWAATKPRTILRPKVNCSNNITTTIIISNSSNHSTSRNLWPVPEPATDIPTGWSA</sequence>